<evidence type="ECO:0000313" key="1">
    <source>
        <dbReference type="EMBL" id="RYR79193.1"/>
    </source>
</evidence>
<keyword evidence="2" id="KW-1185">Reference proteome</keyword>
<dbReference type="Proteomes" id="UP000289738">
    <property type="component" value="Chromosome A01"/>
</dbReference>
<dbReference type="EMBL" id="SDMP01000001">
    <property type="protein sequence ID" value="RYR79193.1"/>
    <property type="molecule type" value="Genomic_DNA"/>
</dbReference>
<reference evidence="1 2" key="1">
    <citation type="submission" date="2019-01" db="EMBL/GenBank/DDBJ databases">
        <title>Sequencing of cultivated peanut Arachis hypogaea provides insights into genome evolution and oil improvement.</title>
        <authorList>
            <person name="Chen X."/>
        </authorList>
    </citation>
    <scope>NUCLEOTIDE SEQUENCE [LARGE SCALE GENOMIC DNA]</scope>
    <source>
        <strain evidence="2">cv. Fuhuasheng</strain>
        <tissue evidence="1">Leaves</tissue>
    </source>
</reference>
<organism evidence="1 2">
    <name type="scientific">Arachis hypogaea</name>
    <name type="common">Peanut</name>
    <dbReference type="NCBI Taxonomy" id="3818"/>
    <lineage>
        <taxon>Eukaryota</taxon>
        <taxon>Viridiplantae</taxon>
        <taxon>Streptophyta</taxon>
        <taxon>Embryophyta</taxon>
        <taxon>Tracheophyta</taxon>
        <taxon>Spermatophyta</taxon>
        <taxon>Magnoliopsida</taxon>
        <taxon>eudicotyledons</taxon>
        <taxon>Gunneridae</taxon>
        <taxon>Pentapetalae</taxon>
        <taxon>rosids</taxon>
        <taxon>fabids</taxon>
        <taxon>Fabales</taxon>
        <taxon>Fabaceae</taxon>
        <taxon>Papilionoideae</taxon>
        <taxon>50 kb inversion clade</taxon>
        <taxon>dalbergioids sensu lato</taxon>
        <taxon>Dalbergieae</taxon>
        <taxon>Pterocarpus clade</taxon>
        <taxon>Arachis</taxon>
    </lineage>
</organism>
<comment type="caution">
    <text evidence="1">The sequence shown here is derived from an EMBL/GenBank/DDBJ whole genome shotgun (WGS) entry which is preliminary data.</text>
</comment>
<accession>A0A445EV63</accession>
<dbReference type="AlphaFoldDB" id="A0A445EV63"/>
<gene>
    <name evidence="1" type="ORF">Ahy_A01g004033</name>
</gene>
<proteinExistence type="predicted"/>
<protein>
    <submittedName>
        <fullName evidence="1">Uncharacterized protein</fullName>
    </submittedName>
</protein>
<name>A0A445EV63_ARAHY</name>
<evidence type="ECO:0000313" key="2">
    <source>
        <dbReference type="Proteomes" id="UP000289738"/>
    </source>
</evidence>
<sequence length="23" mass="2700">MQDSNLFLCCFRSSTSFLEARFP</sequence>